<dbReference type="Proteomes" id="UP001596500">
    <property type="component" value="Unassembled WGS sequence"/>
</dbReference>
<evidence type="ECO:0000313" key="2">
    <source>
        <dbReference type="EMBL" id="MFC7440048.1"/>
    </source>
</evidence>
<proteinExistence type="predicted"/>
<keyword evidence="1" id="KW-0472">Membrane</keyword>
<name>A0ABW2RGF6_9BACL</name>
<comment type="caution">
    <text evidence="2">The sequence shown here is derived from an EMBL/GenBank/DDBJ whole genome shotgun (WGS) entry which is preliminary data.</text>
</comment>
<reference evidence="3" key="1">
    <citation type="journal article" date="2019" name="Int. J. Syst. Evol. Microbiol.">
        <title>The Global Catalogue of Microorganisms (GCM) 10K type strain sequencing project: providing services to taxonomists for standard genome sequencing and annotation.</title>
        <authorList>
            <consortium name="The Broad Institute Genomics Platform"/>
            <consortium name="The Broad Institute Genome Sequencing Center for Infectious Disease"/>
            <person name="Wu L."/>
            <person name="Ma J."/>
        </authorList>
    </citation>
    <scope>NUCLEOTIDE SEQUENCE [LARGE SCALE GENOMIC DNA]</scope>
    <source>
        <strain evidence="3">CGMCC 1.12942</strain>
    </source>
</reference>
<feature type="transmembrane region" description="Helical" evidence="1">
    <location>
        <begin position="12"/>
        <end position="36"/>
    </location>
</feature>
<protein>
    <submittedName>
        <fullName evidence="2">DUF1146 family protein</fullName>
    </submittedName>
</protein>
<accession>A0ABW2RGF6</accession>
<dbReference type="EMBL" id="JBHTBW010000006">
    <property type="protein sequence ID" value="MFC7440048.1"/>
    <property type="molecule type" value="Genomic_DNA"/>
</dbReference>
<organism evidence="2 3">
    <name type="scientific">Laceyella putida</name>
    <dbReference type="NCBI Taxonomy" id="110101"/>
    <lineage>
        <taxon>Bacteria</taxon>
        <taxon>Bacillati</taxon>
        <taxon>Bacillota</taxon>
        <taxon>Bacilli</taxon>
        <taxon>Bacillales</taxon>
        <taxon>Thermoactinomycetaceae</taxon>
        <taxon>Laceyella</taxon>
    </lineage>
</organism>
<evidence type="ECO:0000313" key="3">
    <source>
        <dbReference type="Proteomes" id="UP001596500"/>
    </source>
</evidence>
<evidence type="ECO:0000256" key="1">
    <source>
        <dbReference type="SAM" id="Phobius"/>
    </source>
</evidence>
<keyword evidence="3" id="KW-1185">Reference proteome</keyword>
<keyword evidence="1" id="KW-0812">Transmembrane</keyword>
<feature type="transmembrane region" description="Helical" evidence="1">
    <location>
        <begin position="48"/>
        <end position="71"/>
    </location>
</feature>
<gene>
    <name evidence="2" type="ORF">ACFQNG_02565</name>
</gene>
<dbReference type="InterPro" id="IPR009526">
    <property type="entry name" value="DUF1146"/>
</dbReference>
<dbReference type="Pfam" id="PF06612">
    <property type="entry name" value="DUF1146"/>
    <property type="match status" value="1"/>
</dbReference>
<sequence length="80" mass="8924">MNGATQLAMDSLVNILISLGSIVFCWWILMGIRWDVLIRPNQVMQARLLIVVISIVLGHGLASFVIDYLGWSRLVGTLLQ</sequence>
<dbReference type="RefSeq" id="WP_379863258.1">
    <property type="nucleotide sequence ID" value="NZ_JBHTBW010000006.1"/>
</dbReference>
<keyword evidence="1" id="KW-1133">Transmembrane helix</keyword>
<dbReference type="NCBIfam" id="TIGR02327">
    <property type="entry name" value="int_mem_ywzB"/>
    <property type="match status" value="1"/>
</dbReference>